<reference evidence="2 3" key="1">
    <citation type="journal article" date="2007" name="Genome Res.">
        <title>Genome characteristics of facultatively symbiotic Frankia sp. strains reflect host range and host plant biogeography.</title>
        <authorList>
            <person name="Normand P."/>
            <person name="Lapierre P."/>
            <person name="Tisa L.S."/>
            <person name="Gogarten J.P."/>
            <person name="Alloisio N."/>
            <person name="Bagnarol E."/>
            <person name="Bassi C.A."/>
            <person name="Berry A.M."/>
            <person name="Bickhart D.M."/>
            <person name="Choisne N."/>
            <person name="Couloux A."/>
            <person name="Cournoyer B."/>
            <person name="Cruveiller S."/>
            <person name="Daubin V."/>
            <person name="Demange N."/>
            <person name="Francino M.P."/>
            <person name="Goltsman E."/>
            <person name="Huang Y."/>
            <person name="Kopp O.R."/>
            <person name="Labarre L."/>
            <person name="Lapidus A."/>
            <person name="Lavire C."/>
            <person name="Marechal J."/>
            <person name="Martinez M."/>
            <person name="Mastronunzio J.E."/>
            <person name="Mullin B.C."/>
            <person name="Niemann J."/>
            <person name="Pujic P."/>
            <person name="Rawnsley T."/>
            <person name="Rouy Z."/>
            <person name="Schenowitz C."/>
            <person name="Sellstedt A."/>
            <person name="Tavares F."/>
            <person name="Tomkins J.P."/>
            <person name="Vallenet D."/>
            <person name="Valverde C."/>
            <person name="Wall L.G."/>
            <person name="Wang Y."/>
            <person name="Medigue C."/>
            <person name="Benson D.R."/>
        </authorList>
    </citation>
    <scope>NUCLEOTIDE SEQUENCE [LARGE SCALE GENOMIC DNA]</scope>
    <source>
        <strain evidence="3">DSM 45986 / CECT 9034 / ACN14a</strain>
    </source>
</reference>
<evidence type="ECO:0000313" key="2">
    <source>
        <dbReference type="EMBL" id="CAJ62279.1"/>
    </source>
</evidence>
<dbReference type="Proteomes" id="UP000000657">
    <property type="component" value="Chromosome"/>
</dbReference>
<accession>Q0RJN3</accession>
<organism evidence="2 3">
    <name type="scientific">Frankia alni (strain DSM 45986 / CECT 9034 / ACN14a)</name>
    <dbReference type="NCBI Taxonomy" id="326424"/>
    <lineage>
        <taxon>Bacteria</taxon>
        <taxon>Bacillati</taxon>
        <taxon>Actinomycetota</taxon>
        <taxon>Actinomycetes</taxon>
        <taxon>Frankiales</taxon>
        <taxon>Frankiaceae</taxon>
        <taxon>Frankia</taxon>
    </lineage>
</organism>
<dbReference type="KEGG" id="fal:FRAAL3636"/>
<dbReference type="HOGENOM" id="CLU_2806204_0_0_11"/>
<dbReference type="AlphaFoldDB" id="Q0RJN3"/>
<proteinExistence type="predicted"/>
<dbReference type="EMBL" id="CT573213">
    <property type="protein sequence ID" value="CAJ62279.1"/>
    <property type="molecule type" value="Genomic_DNA"/>
</dbReference>
<gene>
    <name evidence="2" type="ordered locus">FRAAL3636</name>
</gene>
<keyword evidence="3" id="KW-1185">Reference proteome</keyword>
<feature type="compositionally biased region" description="Pro residues" evidence="1">
    <location>
        <begin position="50"/>
        <end position="67"/>
    </location>
</feature>
<evidence type="ECO:0000313" key="3">
    <source>
        <dbReference type="Proteomes" id="UP000000657"/>
    </source>
</evidence>
<protein>
    <submittedName>
        <fullName evidence="2">Uncharacterized protein</fullName>
    </submittedName>
</protein>
<sequence>MVAGCDAAGPLSGVQEGIRDALTPQLRVAAAVFAPGRLADAALRNVATPTPTPTLDPNPDSPIPNST</sequence>
<feature type="region of interest" description="Disordered" evidence="1">
    <location>
        <begin position="44"/>
        <end position="67"/>
    </location>
</feature>
<evidence type="ECO:0000256" key="1">
    <source>
        <dbReference type="SAM" id="MobiDB-lite"/>
    </source>
</evidence>
<name>Q0RJN3_FRAAA</name>